<dbReference type="PROSITE" id="PS51257">
    <property type="entry name" value="PROKAR_LIPOPROTEIN"/>
    <property type="match status" value="1"/>
</dbReference>
<keyword evidence="3" id="KW-1185">Reference proteome</keyword>
<dbReference type="EMBL" id="LVVK01000017">
    <property type="protein sequence ID" value="OPB40693.1"/>
    <property type="molecule type" value="Genomic_DNA"/>
</dbReference>
<gene>
    <name evidence="2" type="ORF">A0O28_0007730</name>
</gene>
<name>A0A1T3CHW0_9HYPO</name>
<accession>A0A1T3CHW0</accession>
<protein>
    <submittedName>
        <fullName evidence="2">Uncharacterized protein</fullName>
    </submittedName>
</protein>
<feature type="signal peptide" evidence="1">
    <location>
        <begin position="1"/>
        <end position="18"/>
    </location>
</feature>
<feature type="chain" id="PRO_5013340970" evidence="1">
    <location>
        <begin position="19"/>
        <end position="440"/>
    </location>
</feature>
<keyword evidence="1" id="KW-0732">Signal</keyword>
<comment type="caution">
    <text evidence="2">The sequence shown here is derived from an EMBL/GenBank/DDBJ whole genome shotgun (WGS) entry which is preliminary data.</text>
</comment>
<dbReference type="AlphaFoldDB" id="A0A1T3CHW0"/>
<dbReference type="Proteomes" id="UP000191004">
    <property type="component" value="Unassembled WGS sequence"/>
</dbReference>
<reference evidence="2 3" key="1">
    <citation type="submission" date="2016-04" db="EMBL/GenBank/DDBJ databases">
        <title>Multiple horizontal gene transfer events from other fungi enriched the ability of the initially mycotrophic fungus Trichoderma (Ascomycota) to feed on dead plant biomass.</title>
        <authorList>
            <person name="Atanasova L."/>
            <person name="Chenthamara K."/>
            <person name="Zhang J."/>
            <person name="Grujic M."/>
            <person name="Henrissat B."/>
            <person name="Kuo A."/>
            <person name="Aertz A."/>
            <person name="Salamov A."/>
            <person name="Lipzen A."/>
            <person name="Labutti K."/>
            <person name="Barry K."/>
            <person name="Miao Y."/>
            <person name="Rahimi M.J."/>
            <person name="Shen Q."/>
            <person name="Grigoriev I.V."/>
            <person name="Kubicek C.P."/>
            <person name="Druzhinina I.S."/>
        </authorList>
    </citation>
    <scope>NUCLEOTIDE SEQUENCE [LARGE SCALE GENOMIC DNA]</scope>
    <source>
        <strain evidence="2 3">NJAU 4742</strain>
    </source>
</reference>
<evidence type="ECO:0000256" key="1">
    <source>
        <dbReference type="SAM" id="SignalP"/>
    </source>
</evidence>
<proteinExistence type="predicted"/>
<organism evidence="2 3">
    <name type="scientific">Trichoderma guizhouense</name>
    <dbReference type="NCBI Taxonomy" id="1491466"/>
    <lineage>
        <taxon>Eukaryota</taxon>
        <taxon>Fungi</taxon>
        <taxon>Dikarya</taxon>
        <taxon>Ascomycota</taxon>
        <taxon>Pezizomycotina</taxon>
        <taxon>Sordariomycetes</taxon>
        <taxon>Hypocreomycetidae</taxon>
        <taxon>Hypocreales</taxon>
        <taxon>Hypocreaceae</taxon>
        <taxon>Trichoderma</taxon>
    </lineage>
</organism>
<evidence type="ECO:0000313" key="2">
    <source>
        <dbReference type="EMBL" id="OPB40693.1"/>
    </source>
</evidence>
<sequence>MARSLLAVVSFLAGCVICQSLITDIGNETSLFERDGFGPAFTVDTSQNGVCSSILPAGGIKSGNIIWANQGVDQAMIQELTAFPVGSGATFIDGGWTRAFLQERASVVPDQAVDCRRTDTFCTVRKTCADYKSVPFLLAAISIENIHRSLSAQINAYDRVIAQLDAGNQAGIGALLRDMSFPNTRGFSFSAFLDGFLLGVDLIGGIPKTLLKSIGKAIEEGIEAAIDSAIQPAIDAKTDIFTDASPVVNGLRDVQNSLKAVLFSWNDRGVDDSRLDRVTPAETVAFFQQGSFLEPLPSDEEMISTAAADIFKQTNARLLAGLWMSQDVEIIISEPVFCDRSKGTAGGGNCATNGCSEIRFLGNVNDKSLCLEVGAGKDLPQALVFGELQKFGLNIQDISQNAAACNDAGGSGIFPPADSDIVEFGFPRCTFPFKKLENRQ</sequence>
<evidence type="ECO:0000313" key="3">
    <source>
        <dbReference type="Proteomes" id="UP000191004"/>
    </source>
</evidence>